<evidence type="ECO:0000313" key="3">
    <source>
        <dbReference type="Proteomes" id="UP001595798"/>
    </source>
</evidence>
<keyword evidence="3" id="KW-1185">Reference proteome</keyword>
<dbReference type="RefSeq" id="WP_379886706.1">
    <property type="nucleotide sequence ID" value="NZ_JBHSDI010000012.1"/>
</dbReference>
<feature type="region of interest" description="Disordered" evidence="1">
    <location>
        <begin position="1"/>
        <end position="24"/>
    </location>
</feature>
<evidence type="ECO:0000313" key="2">
    <source>
        <dbReference type="EMBL" id="MFC4259160.1"/>
    </source>
</evidence>
<dbReference type="Proteomes" id="UP001595798">
    <property type="component" value="Unassembled WGS sequence"/>
</dbReference>
<gene>
    <name evidence="2" type="ORF">ACFOZ5_08980</name>
</gene>
<evidence type="ECO:0000256" key="1">
    <source>
        <dbReference type="SAM" id="MobiDB-lite"/>
    </source>
</evidence>
<name>A0ABV8QFN3_9GAMM</name>
<reference evidence="3" key="1">
    <citation type="journal article" date="2019" name="Int. J. Syst. Evol. Microbiol.">
        <title>The Global Catalogue of Microorganisms (GCM) 10K type strain sequencing project: providing services to taxonomists for standard genome sequencing and annotation.</title>
        <authorList>
            <consortium name="The Broad Institute Genomics Platform"/>
            <consortium name="The Broad Institute Genome Sequencing Center for Infectious Disease"/>
            <person name="Wu L."/>
            <person name="Ma J."/>
        </authorList>
    </citation>
    <scope>NUCLEOTIDE SEQUENCE [LARGE SCALE GENOMIC DNA]</scope>
    <source>
        <strain evidence="3">CECT 7297</strain>
    </source>
</reference>
<sequence length="81" mass="8670">MLTVSLTGCSGGGGGGDDSDDPTVDILNTGDTAEVFEGDELEKTTEEARIEVRHEEASNRKFVTVLSGSAELVRGDYYENR</sequence>
<dbReference type="EMBL" id="JBHSDI010000012">
    <property type="protein sequence ID" value="MFC4259160.1"/>
    <property type="molecule type" value="Genomic_DNA"/>
</dbReference>
<protein>
    <submittedName>
        <fullName evidence="2">Uncharacterized protein</fullName>
    </submittedName>
</protein>
<comment type="caution">
    <text evidence="2">The sequence shown here is derived from an EMBL/GenBank/DDBJ whole genome shotgun (WGS) entry which is preliminary data.</text>
</comment>
<accession>A0ABV8QFN3</accession>
<proteinExistence type="predicted"/>
<organism evidence="2 3">
    <name type="scientific">Marinobacter lacisalsi</name>
    <dbReference type="NCBI Taxonomy" id="475979"/>
    <lineage>
        <taxon>Bacteria</taxon>
        <taxon>Pseudomonadati</taxon>
        <taxon>Pseudomonadota</taxon>
        <taxon>Gammaproteobacteria</taxon>
        <taxon>Pseudomonadales</taxon>
        <taxon>Marinobacteraceae</taxon>
        <taxon>Marinobacter</taxon>
    </lineage>
</organism>